<accession>A0ABW4ZUS4</accession>
<comment type="caution">
    <text evidence="2">The sequence shown here is derived from an EMBL/GenBank/DDBJ whole genome shotgun (WGS) entry which is preliminary data.</text>
</comment>
<proteinExistence type="predicted"/>
<protein>
    <recommendedName>
        <fullName evidence="4">DUF4083 domain-containing protein</fullName>
    </recommendedName>
</protein>
<evidence type="ECO:0000313" key="3">
    <source>
        <dbReference type="Proteomes" id="UP001597343"/>
    </source>
</evidence>
<evidence type="ECO:0000256" key="1">
    <source>
        <dbReference type="SAM" id="Phobius"/>
    </source>
</evidence>
<evidence type="ECO:0008006" key="4">
    <source>
        <dbReference type="Google" id="ProtNLM"/>
    </source>
</evidence>
<dbReference type="Proteomes" id="UP001597343">
    <property type="component" value="Unassembled WGS sequence"/>
</dbReference>
<name>A0ABW4ZUS4_9BACL</name>
<feature type="transmembrane region" description="Helical" evidence="1">
    <location>
        <begin position="12"/>
        <end position="33"/>
    </location>
</feature>
<sequence>MDFLAGTFIIQLLGLAYFVGILVVIVLIIAAIFQIKSNTKRMADRLESIERLLGEYVTKKE</sequence>
<reference evidence="3" key="1">
    <citation type="journal article" date="2019" name="Int. J. Syst. Evol. Microbiol.">
        <title>The Global Catalogue of Microorganisms (GCM) 10K type strain sequencing project: providing services to taxonomists for standard genome sequencing and annotation.</title>
        <authorList>
            <consortium name="The Broad Institute Genomics Platform"/>
            <consortium name="The Broad Institute Genome Sequencing Center for Infectious Disease"/>
            <person name="Wu L."/>
            <person name="Ma J."/>
        </authorList>
    </citation>
    <scope>NUCLEOTIDE SEQUENCE [LARGE SCALE GENOMIC DNA]</scope>
    <source>
        <strain evidence="3">CGMCC 1.13574</strain>
    </source>
</reference>
<dbReference type="RefSeq" id="WP_386044546.1">
    <property type="nucleotide sequence ID" value="NZ_JBHUIO010000005.1"/>
</dbReference>
<evidence type="ECO:0000313" key="2">
    <source>
        <dbReference type="EMBL" id="MFD2169414.1"/>
    </source>
</evidence>
<keyword evidence="3" id="KW-1185">Reference proteome</keyword>
<organism evidence="2 3">
    <name type="scientific">Tumebacillus lipolyticus</name>
    <dbReference type="NCBI Taxonomy" id="1280370"/>
    <lineage>
        <taxon>Bacteria</taxon>
        <taxon>Bacillati</taxon>
        <taxon>Bacillota</taxon>
        <taxon>Bacilli</taxon>
        <taxon>Bacillales</taxon>
        <taxon>Alicyclobacillaceae</taxon>
        <taxon>Tumebacillus</taxon>
    </lineage>
</organism>
<gene>
    <name evidence="2" type="ORF">ACFSOY_05315</name>
</gene>
<keyword evidence="1" id="KW-0472">Membrane</keyword>
<keyword evidence="1" id="KW-0812">Transmembrane</keyword>
<dbReference type="EMBL" id="JBHUIO010000005">
    <property type="protein sequence ID" value="MFD2169414.1"/>
    <property type="molecule type" value="Genomic_DNA"/>
</dbReference>
<keyword evidence="1" id="KW-1133">Transmembrane helix</keyword>